<dbReference type="AlphaFoldDB" id="A0AAU9FMU9"/>
<dbReference type="Proteomes" id="UP001500889">
    <property type="component" value="Chromosome J"/>
</dbReference>
<keyword evidence="8 9" id="KW-0472">Membrane</keyword>
<feature type="transmembrane region" description="Helical" evidence="9">
    <location>
        <begin position="20"/>
        <end position="39"/>
    </location>
</feature>
<organism evidence="10 11">
    <name type="scientific">Drosophila madeirensis</name>
    <name type="common">Fruit fly</name>
    <dbReference type="NCBI Taxonomy" id="30013"/>
    <lineage>
        <taxon>Eukaryota</taxon>
        <taxon>Metazoa</taxon>
        <taxon>Ecdysozoa</taxon>
        <taxon>Arthropoda</taxon>
        <taxon>Hexapoda</taxon>
        <taxon>Insecta</taxon>
        <taxon>Pterygota</taxon>
        <taxon>Neoptera</taxon>
        <taxon>Endopterygota</taxon>
        <taxon>Diptera</taxon>
        <taxon>Brachycera</taxon>
        <taxon>Muscomorpha</taxon>
        <taxon>Ephydroidea</taxon>
        <taxon>Drosophilidae</taxon>
        <taxon>Drosophila</taxon>
        <taxon>Sophophora</taxon>
    </lineage>
</organism>
<keyword evidence="11" id="KW-1185">Reference proteome</keyword>
<comment type="subunit">
    <text evidence="9">Component of the mitochondrial contact site and cristae organizing system (MICOS) complex.</text>
</comment>
<evidence type="ECO:0000256" key="5">
    <source>
        <dbReference type="ARBA" id="ARBA00022792"/>
    </source>
</evidence>
<evidence type="ECO:0000256" key="3">
    <source>
        <dbReference type="ARBA" id="ARBA00006792"/>
    </source>
</evidence>
<dbReference type="Pfam" id="PF04418">
    <property type="entry name" value="DUF543"/>
    <property type="match status" value="1"/>
</dbReference>
<evidence type="ECO:0000256" key="9">
    <source>
        <dbReference type="RuleBase" id="RU363011"/>
    </source>
</evidence>
<comment type="subcellular location">
    <subcellularLocation>
        <location evidence="2 9">Mitochondrion inner membrane</location>
        <topology evidence="2 9">Single-pass membrane protein</topology>
    </subcellularLocation>
</comment>
<evidence type="ECO:0000256" key="1">
    <source>
        <dbReference type="ARBA" id="ARBA00002689"/>
    </source>
</evidence>
<name>A0AAU9FMU9_DROMD</name>
<reference evidence="10 11" key="1">
    <citation type="submission" date="2024-02" db="EMBL/GenBank/DDBJ databases">
        <title>A chromosome-level genome assembly of Drosophila madeirensis, a fruit fly species endemic to Madeira island.</title>
        <authorList>
            <person name="Tomihara K."/>
            <person name="Llopart A."/>
            <person name="Yamamoto D."/>
        </authorList>
    </citation>
    <scope>NUCLEOTIDE SEQUENCE [LARGE SCALE GENOMIC DNA]</scope>
    <source>
        <strain evidence="10 11">RF1</strain>
    </source>
</reference>
<proteinExistence type="inferred from homology"/>
<comment type="function">
    <text evidence="1 9">Component of the MICOS complex, a large protein complex of the mitochondrial inner membrane that plays crucial roles in the maintenance of crista junctions, inner membrane architecture, and formation of contact sites to the outer membrane.</text>
</comment>
<dbReference type="PANTHER" id="PTHR21304">
    <property type="entry name" value="MICOS COMPLEX SUBUNIT MIC10"/>
    <property type="match status" value="1"/>
</dbReference>
<dbReference type="EMBL" id="AP029265">
    <property type="protein sequence ID" value="BFF97123.1"/>
    <property type="molecule type" value="Genomic_DNA"/>
</dbReference>
<evidence type="ECO:0000313" key="10">
    <source>
        <dbReference type="EMBL" id="BFF97123.1"/>
    </source>
</evidence>
<sequence>MSSPSENRYVENINRCVTDGLVKTAGGIVMGATVALLFMRRRRWPVWIGAGFGIGLSYRKCEENMKSLK</sequence>
<gene>
    <name evidence="10" type="ORF">DMAD_05607</name>
</gene>
<evidence type="ECO:0000256" key="2">
    <source>
        <dbReference type="ARBA" id="ARBA00004434"/>
    </source>
</evidence>
<keyword evidence="7 9" id="KW-0496">Mitochondrion</keyword>
<keyword evidence="4 9" id="KW-0812">Transmembrane</keyword>
<dbReference type="GO" id="GO:0061617">
    <property type="term" value="C:MICOS complex"/>
    <property type="evidence" value="ECO:0007669"/>
    <property type="project" value="UniProtKB-UniRule"/>
</dbReference>
<protein>
    <recommendedName>
        <fullName evidence="9">MICOS complex subunit MIC10</fullName>
    </recommendedName>
</protein>
<evidence type="ECO:0000256" key="4">
    <source>
        <dbReference type="ARBA" id="ARBA00022692"/>
    </source>
</evidence>
<evidence type="ECO:0000256" key="7">
    <source>
        <dbReference type="ARBA" id="ARBA00023128"/>
    </source>
</evidence>
<dbReference type="PANTHER" id="PTHR21304:SF0">
    <property type="entry name" value="MICOS COMPLEX SUBUNIT MIC10"/>
    <property type="match status" value="1"/>
</dbReference>
<keyword evidence="6 9" id="KW-1133">Transmembrane helix</keyword>
<evidence type="ECO:0000313" key="11">
    <source>
        <dbReference type="Proteomes" id="UP001500889"/>
    </source>
</evidence>
<comment type="similarity">
    <text evidence="3 9">Belongs to the MICOS complex subunit Mic10 family.</text>
</comment>
<evidence type="ECO:0000256" key="6">
    <source>
        <dbReference type="ARBA" id="ARBA00022989"/>
    </source>
</evidence>
<keyword evidence="5 9" id="KW-0999">Mitochondrion inner membrane</keyword>
<evidence type="ECO:0000256" key="8">
    <source>
        <dbReference type="ARBA" id="ARBA00023136"/>
    </source>
</evidence>
<dbReference type="InterPro" id="IPR007512">
    <property type="entry name" value="Mic10"/>
</dbReference>
<accession>A0AAU9FMU9</accession>